<name>A0A852YBY6_9MICO</name>
<gene>
    <name evidence="3" type="ORF">BJ979_001476</name>
</gene>
<feature type="domain" description="PBP" evidence="2">
    <location>
        <begin position="109"/>
        <end position="216"/>
    </location>
</feature>
<evidence type="ECO:0000313" key="4">
    <source>
        <dbReference type="Proteomes" id="UP000553888"/>
    </source>
</evidence>
<keyword evidence="4" id="KW-1185">Reference proteome</keyword>
<dbReference type="Gene3D" id="3.40.190.10">
    <property type="entry name" value="Periplasmic binding protein-like II"/>
    <property type="match status" value="1"/>
</dbReference>
<dbReference type="Pfam" id="PF12849">
    <property type="entry name" value="PBP_like_2"/>
    <property type="match status" value="1"/>
</dbReference>
<sequence length="376" mass="38046">MKIKKIAAFAAVAAVAVAGSALVAPAFAEPVSNSYVLVGSDTLQDSANALINGTDISGSLVRVTTGNGATLGSFDAFGSPAVQTKPNGAFFGRPGGSGAGVTALRASITGVNYSATTSPNVKAVAITNQVDIARSSSAPGSNANADGKLLYYPFARDAVGYAYKGGNASWANLSAAQLRQIYDGTLTNVGGADIKPRLPQTASGTRSFFLGALGYTAVNSVYSAPAVNDNGNVTAENDATVLNAGEIIPFSVASWVAQANGVSGVNSTTGASLGSAVTGVVPVTGTAPALEANPTYYADAKFGRDTFLVVERSRVQQNFTGGRGNYDATLARLFDPTNPRSLINYGSTPNSAGAVKTAYGFLPTANTTPQPAFVTL</sequence>
<proteinExistence type="predicted"/>
<dbReference type="SUPFAM" id="SSF53850">
    <property type="entry name" value="Periplasmic binding protein-like II"/>
    <property type="match status" value="1"/>
</dbReference>
<accession>A0A852YBY6</accession>
<organism evidence="3 4">
    <name type="scientific">Schumannella luteola</name>
    <dbReference type="NCBI Taxonomy" id="472059"/>
    <lineage>
        <taxon>Bacteria</taxon>
        <taxon>Bacillati</taxon>
        <taxon>Actinomycetota</taxon>
        <taxon>Actinomycetes</taxon>
        <taxon>Micrococcales</taxon>
        <taxon>Microbacteriaceae</taxon>
        <taxon>Schumannella</taxon>
    </lineage>
</organism>
<evidence type="ECO:0000256" key="1">
    <source>
        <dbReference type="SAM" id="SignalP"/>
    </source>
</evidence>
<dbReference type="Proteomes" id="UP000553888">
    <property type="component" value="Unassembled WGS sequence"/>
</dbReference>
<feature type="signal peptide" evidence="1">
    <location>
        <begin position="1"/>
        <end position="28"/>
    </location>
</feature>
<feature type="chain" id="PRO_5032525331" evidence="1">
    <location>
        <begin position="29"/>
        <end position="376"/>
    </location>
</feature>
<dbReference type="RefSeq" id="WP_179566687.1">
    <property type="nucleotide sequence ID" value="NZ_JACBZY010000001.1"/>
</dbReference>
<evidence type="ECO:0000259" key="2">
    <source>
        <dbReference type="Pfam" id="PF12849"/>
    </source>
</evidence>
<dbReference type="EMBL" id="JACBZY010000001">
    <property type="protein sequence ID" value="NYG98850.1"/>
    <property type="molecule type" value="Genomic_DNA"/>
</dbReference>
<evidence type="ECO:0000313" key="3">
    <source>
        <dbReference type="EMBL" id="NYG98850.1"/>
    </source>
</evidence>
<reference evidence="3 4" key="1">
    <citation type="submission" date="2020-07" db="EMBL/GenBank/DDBJ databases">
        <title>Sequencing the genomes of 1000 actinobacteria strains.</title>
        <authorList>
            <person name="Klenk H.-P."/>
        </authorList>
    </citation>
    <scope>NUCLEOTIDE SEQUENCE [LARGE SCALE GENOMIC DNA]</scope>
    <source>
        <strain evidence="3 4">DSM 23141</strain>
    </source>
</reference>
<dbReference type="AlphaFoldDB" id="A0A852YBY6"/>
<comment type="caution">
    <text evidence="3">The sequence shown here is derived from an EMBL/GenBank/DDBJ whole genome shotgun (WGS) entry which is preliminary data.</text>
</comment>
<dbReference type="InterPro" id="IPR024370">
    <property type="entry name" value="PBP_domain"/>
</dbReference>
<protein>
    <submittedName>
        <fullName evidence="3">ABC-type phosphate transport system substrate-binding protein</fullName>
    </submittedName>
</protein>
<keyword evidence="1" id="KW-0732">Signal</keyword>